<reference evidence="15 16" key="1">
    <citation type="submission" date="2019-02" db="EMBL/GenBank/DDBJ databases">
        <title>Deep-cultivation of Planctomycetes and their phenomic and genomic characterization uncovers novel biology.</title>
        <authorList>
            <person name="Wiegand S."/>
            <person name="Jogler M."/>
            <person name="Boedeker C."/>
            <person name="Pinto D."/>
            <person name="Vollmers J."/>
            <person name="Rivas-Marin E."/>
            <person name="Kohn T."/>
            <person name="Peeters S.H."/>
            <person name="Heuer A."/>
            <person name="Rast P."/>
            <person name="Oberbeckmann S."/>
            <person name="Bunk B."/>
            <person name="Jeske O."/>
            <person name="Meyerdierks A."/>
            <person name="Storesund J.E."/>
            <person name="Kallscheuer N."/>
            <person name="Luecker S."/>
            <person name="Lage O.M."/>
            <person name="Pohl T."/>
            <person name="Merkel B.J."/>
            <person name="Hornburger P."/>
            <person name="Mueller R.-W."/>
            <person name="Bruemmer F."/>
            <person name="Labrenz M."/>
            <person name="Spormann A.M."/>
            <person name="Op den Camp H."/>
            <person name="Overmann J."/>
            <person name="Amann R."/>
            <person name="Jetten M.S.M."/>
            <person name="Mascher T."/>
            <person name="Medema M.H."/>
            <person name="Devos D.P."/>
            <person name="Kaster A.-K."/>
            <person name="Ovreas L."/>
            <person name="Rohde M."/>
            <person name="Galperin M.Y."/>
            <person name="Jogler C."/>
        </authorList>
    </citation>
    <scope>NUCLEOTIDE SEQUENCE [LARGE SCALE GENOMIC DNA]</scope>
    <source>
        <strain evidence="15 16">Pla110</strain>
    </source>
</reference>
<evidence type="ECO:0000259" key="14">
    <source>
        <dbReference type="Pfam" id="PF21445"/>
    </source>
</evidence>
<dbReference type="AlphaFoldDB" id="A0A518CQZ8"/>
<dbReference type="Proteomes" id="UP000317178">
    <property type="component" value="Chromosome"/>
</dbReference>
<evidence type="ECO:0000256" key="10">
    <source>
        <dbReference type="ARBA" id="ARBA00023204"/>
    </source>
</evidence>
<dbReference type="Gene3D" id="1.10.10.160">
    <property type="match status" value="1"/>
</dbReference>
<protein>
    <submittedName>
        <fullName evidence="15">ATP-dependent helicase/deoxyribonuclease subunit B</fullName>
        <ecNumber evidence="15">3.1.-.-</ecNumber>
    </submittedName>
</protein>
<feature type="domain" description="ATP-dependent helicase/deoxyribonuclease subunit B N-terminal" evidence="14">
    <location>
        <begin position="8"/>
        <end position="279"/>
    </location>
</feature>
<evidence type="ECO:0000256" key="2">
    <source>
        <dbReference type="ARBA" id="ARBA00022722"/>
    </source>
</evidence>
<feature type="region of interest" description="Disordered" evidence="11">
    <location>
        <begin position="1127"/>
        <end position="1147"/>
    </location>
</feature>
<dbReference type="InterPro" id="IPR038726">
    <property type="entry name" value="PDDEXK_AddAB-type"/>
</dbReference>
<evidence type="ECO:0000256" key="1">
    <source>
        <dbReference type="ARBA" id="ARBA00009922"/>
    </source>
</evidence>
<evidence type="ECO:0000256" key="8">
    <source>
        <dbReference type="ARBA" id="ARBA00022840"/>
    </source>
</evidence>
<evidence type="ECO:0000256" key="4">
    <source>
        <dbReference type="ARBA" id="ARBA00022763"/>
    </source>
</evidence>
<keyword evidence="4" id="KW-0227">DNA damage</keyword>
<dbReference type="PANTHER" id="PTHR11070:SF49">
    <property type="entry name" value="ATP-DEPENDENT HELICASE_DEOXYRIBONUCLEASE SUBUNIT B"/>
    <property type="match status" value="1"/>
</dbReference>
<dbReference type="Gene3D" id="3.90.320.10">
    <property type="match status" value="1"/>
</dbReference>
<dbReference type="Pfam" id="PF13361">
    <property type="entry name" value="UvrD_C"/>
    <property type="match status" value="1"/>
</dbReference>
<evidence type="ECO:0000259" key="12">
    <source>
        <dbReference type="Pfam" id="PF12705"/>
    </source>
</evidence>
<evidence type="ECO:0000256" key="6">
    <source>
        <dbReference type="ARBA" id="ARBA00022806"/>
    </source>
</evidence>
<organism evidence="15 16">
    <name type="scientific">Polystyrenella longa</name>
    <dbReference type="NCBI Taxonomy" id="2528007"/>
    <lineage>
        <taxon>Bacteria</taxon>
        <taxon>Pseudomonadati</taxon>
        <taxon>Planctomycetota</taxon>
        <taxon>Planctomycetia</taxon>
        <taxon>Planctomycetales</taxon>
        <taxon>Planctomycetaceae</taxon>
        <taxon>Polystyrenella</taxon>
    </lineage>
</organism>
<dbReference type="Pfam" id="PF12705">
    <property type="entry name" value="PDDEXK_1"/>
    <property type="match status" value="1"/>
</dbReference>
<dbReference type="InterPro" id="IPR049035">
    <property type="entry name" value="ADDB_N"/>
</dbReference>
<feature type="domain" description="PD-(D/E)XK endonuclease-like" evidence="12">
    <location>
        <begin position="803"/>
        <end position="1113"/>
    </location>
</feature>
<dbReference type="GO" id="GO:0005524">
    <property type="term" value="F:ATP binding"/>
    <property type="evidence" value="ECO:0007669"/>
    <property type="project" value="UniProtKB-KW"/>
</dbReference>
<dbReference type="OrthoDB" id="5487982at2"/>
<dbReference type="InterPro" id="IPR013986">
    <property type="entry name" value="DExx_box_DNA_helicase_dom_sf"/>
</dbReference>
<dbReference type="GO" id="GO:0004527">
    <property type="term" value="F:exonuclease activity"/>
    <property type="evidence" value="ECO:0007669"/>
    <property type="project" value="UniProtKB-KW"/>
</dbReference>
<evidence type="ECO:0000256" key="11">
    <source>
        <dbReference type="SAM" id="MobiDB-lite"/>
    </source>
</evidence>
<name>A0A518CQZ8_9PLAN</name>
<dbReference type="Gene3D" id="3.40.50.300">
    <property type="entry name" value="P-loop containing nucleotide triphosphate hydrolases"/>
    <property type="match status" value="3"/>
</dbReference>
<evidence type="ECO:0000259" key="13">
    <source>
        <dbReference type="Pfam" id="PF13361"/>
    </source>
</evidence>
<evidence type="ECO:0000256" key="9">
    <source>
        <dbReference type="ARBA" id="ARBA00023125"/>
    </source>
</evidence>
<evidence type="ECO:0000256" key="3">
    <source>
        <dbReference type="ARBA" id="ARBA00022741"/>
    </source>
</evidence>
<dbReference type="GO" id="GO:0000725">
    <property type="term" value="P:recombinational repair"/>
    <property type="evidence" value="ECO:0007669"/>
    <property type="project" value="TreeGrafter"/>
</dbReference>
<dbReference type="RefSeq" id="WP_144997170.1">
    <property type="nucleotide sequence ID" value="NZ_CP036281.1"/>
</dbReference>
<dbReference type="InterPro" id="IPR027417">
    <property type="entry name" value="P-loop_NTPase"/>
</dbReference>
<dbReference type="Gene3D" id="1.10.486.10">
    <property type="entry name" value="PCRA, domain 4"/>
    <property type="match status" value="1"/>
</dbReference>
<dbReference type="GO" id="GO:0043138">
    <property type="term" value="F:3'-5' DNA helicase activity"/>
    <property type="evidence" value="ECO:0007669"/>
    <property type="project" value="TreeGrafter"/>
</dbReference>
<feature type="domain" description="UvrD-like helicase C-terminal" evidence="13">
    <location>
        <begin position="304"/>
        <end position="679"/>
    </location>
</feature>
<dbReference type="InterPro" id="IPR011604">
    <property type="entry name" value="PDDEXK-like_dom_sf"/>
</dbReference>
<dbReference type="InterPro" id="IPR000212">
    <property type="entry name" value="DNA_helicase_UvrD/REP"/>
</dbReference>
<evidence type="ECO:0000313" key="16">
    <source>
        <dbReference type="Proteomes" id="UP000317178"/>
    </source>
</evidence>
<keyword evidence="3" id="KW-0547">Nucleotide-binding</keyword>
<dbReference type="GO" id="GO:0003677">
    <property type="term" value="F:DNA binding"/>
    <property type="evidence" value="ECO:0007669"/>
    <property type="project" value="UniProtKB-KW"/>
</dbReference>
<evidence type="ECO:0000313" key="15">
    <source>
        <dbReference type="EMBL" id="QDU81647.1"/>
    </source>
</evidence>
<proteinExistence type="inferred from homology"/>
<dbReference type="GO" id="GO:0033202">
    <property type="term" value="C:DNA helicase complex"/>
    <property type="evidence" value="ECO:0007669"/>
    <property type="project" value="TreeGrafter"/>
</dbReference>
<dbReference type="PANTHER" id="PTHR11070">
    <property type="entry name" value="UVRD / RECB / PCRA DNA HELICASE FAMILY MEMBER"/>
    <property type="match status" value="1"/>
</dbReference>
<evidence type="ECO:0000256" key="5">
    <source>
        <dbReference type="ARBA" id="ARBA00022801"/>
    </source>
</evidence>
<gene>
    <name evidence="15" type="primary">addB</name>
    <name evidence="15" type="ORF">Pla110_33910</name>
</gene>
<accession>A0A518CQZ8</accession>
<sequence>MLAEIEILTGIAGVGKTNRLLAEYQTALQVATEEKRIPRLLWLTPTLRSRELVRQQLFADSRLKGCFAPNILTFDQFAELILRHGSEPVRFLSDTAKRLVVRSLIDQQMQDKELTHFRKIAHTEGYLELACQFISELKRDEIWPEHFLETCHQHLDSRRKDCELGDLYLRYQNFLHNPSGTNIKLYDAEGRFWSARDALERGEYGPFAALDLIIVDGFTDFTFTQYGILDRLADRAKRMLISLPLEDPLARKDLFAKTIVGRTSLKKAATRSSVQHLQPDKANSNSPPAIQFIARNLFLNPRKLTPSTEGTGIELIAAIGPTSEAEYIAREAKQLLLQGVDPGQIVICFRSLKEDSSLLMEILSAAGVPYYSDSSTAVTELPLTKALFSILQLEQEDWSYDRLMKLIDSNFFRPSWKGYTATNGTDTSSPAIAISTIIRRSLLGEGRYSLLRKLNWLVENEKERAEEQPEETSRETFRNQLAIAAAGLNRLSDVTAPLRKRKAFSFAEWIEQLVLIARELGLQPVAKAKRTTDVEEKDSLQQQRQQWDFLEKSLFDAIRFCQQFQIAQQKISLTEFQSQLIHILQRIRFPQPQRESGVIRLLEASQVRNLEIDYLFLAGMTEGSFPQGRNEDCIYSEAERLQFHEWDIPLGHSATQTQEEMLLFYSIITRARKRLILSYPSVNTGGEPLFPAPYYQSVRELFSESAVPVRHVGSLNPLPDRQTMFTSTDLRLVATEAVRLKHPELFATLFTSSETTPAARTILATTNMAHARFHTHGFTPFEGLLDSTYNRNLLSEHFVPDYQFSTRQLENYAECPFRFMYAELFRLQSLDPPEIKTDYKRRGIITHDILAALHRQYQEEEPHSSHTLSDEAVWVQDLFQTLTTEKLINLPSASELEQVLMEVEQELFQQWGEAFGQHWTNYAGDFLETWDERPVPRFVELPFGEVPTEKGDFEILYESVPFGNDSGEAPPVRIRGRIDRIDVGQYEGKLHFNVIDFKTGSVKKVNFRDILSGRKLQLAIYTLAVQRLGLISPDAVPFDLGYWLLNEDGYNRGITNHPQRFPKILGQQIVDRLSAILDELLPKLASEIRAGEFPVFNEDVNCGQRCEFRTICRVGQIRSLPDSLDKQFQTGIEEPTKDEQAEQEGAE</sequence>
<dbReference type="SUPFAM" id="SSF52540">
    <property type="entry name" value="P-loop containing nucleoside triphosphate hydrolases"/>
    <property type="match status" value="2"/>
</dbReference>
<keyword evidence="6 15" id="KW-0347">Helicase</keyword>
<keyword evidence="2" id="KW-0540">Nuclease</keyword>
<dbReference type="EC" id="3.1.-.-" evidence="15"/>
<keyword evidence="5 15" id="KW-0378">Hydrolase</keyword>
<dbReference type="EMBL" id="CP036281">
    <property type="protein sequence ID" value="QDU81647.1"/>
    <property type="molecule type" value="Genomic_DNA"/>
</dbReference>
<keyword evidence="16" id="KW-1185">Reference proteome</keyword>
<dbReference type="InterPro" id="IPR014017">
    <property type="entry name" value="DNA_helicase_UvrD-like_C"/>
</dbReference>
<dbReference type="GO" id="GO:0005829">
    <property type="term" value="C:cytosol"/>
    <property type="evidence" value="ECO:0007669"/>
    <property type="project" value="TreeGrafter"/>
</dbReference>
<dbReference type="Pfam" id="PF21445">
    <property type="entry name" value="ADDB_N"/>
    <property type="match status" value="1"/>
</dbReference>
<keyword evidence="9" id="KW-0238">DNA-binding</keyword>
<keyword evidence="8" id="KW-0067">ATP-binding</keyword>
<evidence type="ECO:0000256" key="7">
    <source>
        <dbReference type="ARBA" id="ARBA00022839"/>
    </source>
</evidence>
<keyword evidence="7" id="KW-0269">Exonuclease</keyword>
<comment type="similarity">
    <text evidence="1">Belongs to the helicase family. UvrD subfamily.</text>
</comment>
<dbReference type="KEGG" id="plon:Pla110_33910"/>
<keyword evidence="10" id="KW-0234">DNA repair</keyword>